<feature type="region of interest" description="Disordered" evidence="1">
    <location>
        <begin position="20"/>
        <end position="44"/>
    </location>
</feature>
<evidence type="ECO:0000313" key="3">
    <source>
        <dbReference type="Proteomes" id="UP000246464"/>
    </source>
</evidence>
<evidence type="ECO:0000313" key="2">
    <source>
        <dbReference type="EMBL" id="AWP16662.1"/>
    </source>
</evidence>
<gene>
    <name evidence="2" type="ORF">SMAX5B_000431</name>
</gene>
<sequence length="57" mass="6211">MKEIQLLFDLTHSGKRHIDMGRIQPPLPPSILGPPPTGPKTMAPNLGLIPPLYCVRG</sequence>
<dbReference type="AlphaFoldDB" id="A0A2U9CPP6"/>
<protein>
    <submittedName>
        <fullName evidence="2">Uncharacterized protein</fullName>
    </submittedName>
</protein>
<proteinExistence type="predicted"/>
<feature type="compositionally biased region" description="Pro residues" evidence="1">
    <location>
        <begin position="25"/>
        <end position="38"/>
    </location>
</feature>
<dbReference type="EMBL" id="CP026259">
    <property type="protein sequence ID" value="AWP16662.1"/>
    <property type="molecule type" value="Genomic_DNA"/>
</dbReference>
<organism evidence="2 3">
    <name type="scientific">Scophthalmus maximus</name>
    <name type="common">Turbot</name>
    <name type="synonym">Psetta maxima</name>
    <dbReference type="NCBI Taxonomy" id="52904"/>
    <lineage>
        <taxon>Eukaryota</taxon>
        <taxon>Metazoa</taxon>
        <taxon>Chordata</taxon>
        <taxon>Craniata</taxon>
        <taxon>Vertebrata</taxon>
        <taxon>Euteleostomi</taxon>
        <taxon>Actinopterygii</taxon>
        <taxon>Neopterygii</taxon>
        <taxon>Teleostei</taxon>
        <taxon>Neoteleostei</taxon>
        <taxon>Acanthomorphata</taxon>
        <taxon>Carangaria</taxon>
        <taxon>Pleuronectiformes</taxon>
        <taxon>Pleuronectoidei</taxon>
        <taxon>Scophthalmidae</taxon>
        <taxon>Scophthalmus</taxon>
    </lineage>
</organism>
<keyword evidence="3" id="KW-1185">Reference proteome</keyword>
<accession>A0A2U9CPP6</accession>
<reference evidence="2 3" key="1">
    <citation type="submission" date="2017-12" db="EMBL/GenBank/DDBJ databases">
        <title>Integrating genomic resources of turbot (Scophthalmus maximus) in depth evaluation of genetic and physical mapping variation across individuals.</title>
        <authorList>
            <person name="Martinez P."/>
        </authorList>
    </citation>
    <scope>NUCLEOTIDE SEQUENCE [LARGE SCALE GENOMIC DNA]</scope>
</reference>
<evidence type="ECO:0000256" key="1">
    <source>
        <dbReference type="SAM" id="MobiDB-lite"/>
    </source>
</evidence>
<name>A0A2U9CPP6_SCOMX</name>
<dbReference type="Proteomes" id="UP000246464">
    <property type="component" value="Chromosome 17"/>
</dbReference>